<accession>A0A8K0KAM0</accession>
<name>A0A8K0KAM0_LADFU</name>
<keyword evidence="2" id="KW-1185">Reference proteome</keyword>
<sequence>MQFERKDPPLNVFCALFLTGDHLPDNVYNLPSPPVECLNKQERYILGKRRKALLTANKIAGLKAERGCPIAHWVAVWPGFAAGSEPGGQLKQRFDEAASKKNKQSCRMERQVLA</sequence>
<protein>
    <submittedName>
        <fullName evidence="1">Uncharacterized protein</fullName>
    </submittedName>
</protein>
<comment type="caution">
    <text evidence="1">The sequence shown here is derived from an EMBL/GenBank/DDBJ whole genome shotgun (WGS) entry which is preliminary data.</text>
</comment>
<organism evidence="1 2">
    <name type="scientific">Ladona fulva</name>
    <name type="common">Scarce chaser dragonfly</name>
    <name type="synonym">Libellula fulva</name>
    <dbReference type="NCBI Taxonomy" id="123851"/>
    <lineage>
        <taxon>Eukaryota</taxon>
        <taxon>Metazoa</taxon>
        <taxon>Ecdysozoa</taxon>
        <taxon>Arthropoda</taxon>
        <taxon>Hexapoda</taxon>
        <taxon>Insecta</taxon>
        <taxon>Pterygota</taxon>
        <taxon>Palaeoptera</taxon>
        <taxon>Odonata</taxon>
        <taxon>Epiprocta</taxon>
        <taxon>Anisoptera</taxon>
        <taxon>Libelluloidea</taxon>
        <taxon>Libellulidae</taxon>
        <taxon>Ladona</taxon>
    </lineage>
</organism>
<dbReference type="EMBL" id="KZ308473">
    <property type="protein sequence ID" value="KAG8230250.1"/>
    <property type="molecule type" value="Genomic_DNA"/>
</dbReference>
<evidence type="ECO:0000313" key="1">
    <source>
        <dbReference type="EMBL" id="KAG8230250.1"/>
    </source>
</evidence>
<gene>
    <name evidence="1" type="ORF">J437_LFUL009788</name>
</gene>
<evidence type="ECO:0000313" key="2">
    <source>
        <dbReference type="Proteomes" id="UP000792457"/>
    </source>
</evidence>
<proteinExistence type="predicted"/>
<dbReference type="Proteomes" id="UP000792457">
    <property type="component" value="Unassembled WGS sequence"/>
</dbReference>
<reference evidence="1" key="2">
    <citation type="submission" date="2017-10" db="EMBL/GenBank/DDBJ databases">
        <title>Ladona fulva Genome sequencing and assembly.</title>
        <authorList>
            <person name="Murali S."/>
            <person name="Richards S."/>
            <person name="Bandaranaike D."/>
            <person name="Bellair M."/>
            <person name="Blankenburg K."/>
            <person name="Chao H."/>
            <person name="Dinh H."/>
            <person name="Doddapaneni H."/>
            <person name="Dugan-Rocha S."/>
            <person name="Elkadiri S."/>
            <person name="Gnanaolivu R."/>
            <person name="Hernandez B."/>
            <person name="Skinner E."/>
            <person name="Javaid M."/>
            <person name="Lee S."/>
            <person name="Li M."/>
            <person name="Ming W."/>
            <person name="Munidasa M."/>
            <person name="Muniz J."/>
            <person name="Nguyen L."/>
            <person name="Hughes D."/>
            <person name="Osuji N."/>
            <person name="Pu L.-L."/>
            <person name="Puazo M."/>
            <person name="Qu C."/>
            <person name="Quiroz J."/>
            <person name="Raj R."/>
            <person name="Weissenberger G."/>
            <person name="Xin Y."/>
            <person name="Zou X."/>
            <person name="Han Y."/>
            <person name="Worley K."/>
            <person name="Muzny D."/>
            <person name="Gibbs R."/>
        </authorList>
    </citation>
    <scope>NUCLEOTIDE SEQUENCE</scope>
    <source>
        <strain evidence="1">Sampled in the wild</strain>
    </source>
</reference>
<dbReference type="AlphaFoldDB" id="A0A8K0KAM0"/>
<reference evidence="1" key="1">
    <citation type="submission" date="2013-04" db="EMBL/GenBank/DDBJ databases">
        <authorList>
            <person name="Qu J."/>
            <person name="Murali S.C."/>
            <person name="Bandaranaike D."/>
            <person name="Bellair M."/>
            <person name="Blankenburg K."/>
            <person name="Chao H."/>
            <person name="Dinh H."/>
            <person name="Doddapaneni H."/>
            <person name="Downs B."/>
            <person name="Dugan-Rocha S."/>
            <person name="Elkadiri S."/>
            <person name="Gnanaolivu R.D."/>
            <person name="Hernandez B."/>
            <person name="Javaid M."/>
            <person name="Jayaseelan J.C."/>
            <person name="Lee S."/>
            <person name="Li M."/>
            <person name="Ming W."/>
            <person name="Munidasa M."/>
            <person name="Muniz J."/>
            <person name="Nguyen L."/>
            <person name="Ongeri F."/>
            <person name="Osuji N."/>
            <person name="Pu L.-L."/>
            <person name="Puazo M."/>
            <person name="Qu C."/>
            <person name="Quiroz J."/>
            <person name="Raj R."/>
            <person name="Weissenberger G."/>
            <person name="Xin Y."/>
            <person name="Zou X."/>
            <person name="Han Y."/>
            <person name="Richards S."/>
            <person name="Worley K."/>
            <person name="Muzny D."/>
            <person name="Gibbs R."/>
        </authorList>
    </citation>
    <scope>NUCLEOTIDE SEQUENCE</scope>
    <source>
        <strain evidence="1">Sampled in the wild</strain>
    </source>
</reference>